<feature type="signal peptide" evidence="1">
    <location>
        <begin position="1"/>
        <end position="32"/>
    </location>
</feature>
<dbReference type="InterPro" id="IPR025419">
    <property type="entry name" value="DUF4142"/>
</dbReference>
<name>A0ABS5G9K7_9BRAD</name>
<dbReference type="RefSeq" id="WP_012042587.1">
    <property type="nucleotide sequence ID" value="NZ_JABFDP010000021.1"/>
</dbReference>
<protein>
    <submittedName>
        <fullName evidence="3">DUF4142 domain-containing protein</fullName>
    </submittedName>
</protein>
<evidence type="ECO:0000256" key="1">
    <source>
        <dbReference type="SAM" id="SignalP"/>
    </source>
</evidence>
<proteinExistence type="predicted"/>
<dbReference type="EMBL" id="JAFCLK010000018">
    <property type="protein sequence ID" value="MBR1138012.1"/>
    <property type="molecule type" value="Genomic_DNA"/>
</dbReference>
<dbReference type="PANTHER" id="PTHR38593:SF1">
    <property type="entry name" value="BLR2558 PROTEIN"/>
    <property type="match status" value="1"/>
</dbReference>
<dbReference type="Gene3D" id="1.20.1260.10">
    <property type="match status" value="1"/>
</dbReference>
<evidence type="ECO:0000313" key="4">
    <source>
        <dbReference type="Proteomes" id="UP001314635"/>
    </source>
</evidence>
<evidence type="ECO:0000313" key="3">
    <source>
        <dbReference type="EMBL" id="MBR1138012.1"/>
    </source>
</evidence>
<sequence>MTRLIGAHQKRIIQTALAACATTLLVASGATAAPKGQSAAKDQHFMTEAIEGDLAEVNMGKLAQQKGQSDQVKQFGQALQQDHGDHLQKAQQLAQQNGITVPSEPNKQQLAIYNRLDALQGNRFDQAFAKAMVRDHEKDIAKYKKEAAAKSPLSDFAQQTVPVLQKHLDMARSLASGKSSGS</sequence>
<reference evidence="4" key="1">
    <citation type="journal article" date="2021" name="ISME J.">
        <title>Evolutionary origin and ecological implication of a unique nif island in free-living Bradyrhizobium lineages.</title>
        <authorList>
            <person name="Tao J."/>
        </authorList>
    </citation>
    <scope>NUCLEOTIDE SEQUENCE [LARGE SCALE GENOMIC DNA]</scope>
    <source>
        <strain evidence="4">SZCCT0094</strain>
    </source>
</reference>
<gene>
    <name evidence="3" type="ORF">JQ619_19760</name>
</gene>
<dbReference type="Pfam" id="PF13628">
    <property type="entry name" value="DUF4142"/>
    <property type="match status" value="1"/>
</dbReference>
<keyword evidence="4" id="KW-1185">Reference proteome</keyword>
<evidence type="ECO:0000259" key="2">
    <source>
        <dbReference type="Pfam" id="PF13628"/>
    </source>
</evidence>
<feature type="domain" description="DUF4142" evidence="2">
    <location>
        <begin position="41"/>
        <end position="174"/>
    </location>
</feature>
<dbReference type="Proteomes" id="UP001314635">
    <property type="component" value="Unassembled WGS sequence"/>
</dbReference>
<comment type="caution">
    <text evidence="3">The sequence shown here is derived from an EMBL/GenBank/DDBJ whole genome shotgun (WGS) entry which is preliminary data.</text>
</comment>
<organism evidence="3 4">
    <name type="scientific">Bradyrhizobium denitrificans</name>
    <dbReference type="NCBI Taxonomy" id="2734912"/>
    <lineage>
        <taxon>Bacteria</taxon>
        <taxon>Pseudomonadati</taxon>
        <taxon>Pseudomonadota</taxon>
        <taxon>Alphaproteobacteria</taxon>
        <taxon>Hyphomicrobiales</taxon>
        <taxon>Nitrobacteraceae</taxon>
        <taxon>Bradyrhizobium</taxon>
    </lineage>
</organism>
<keyword evidence="1" id="KW-0732">Signal</keyword>
<dbReference type="InterPro" id="IPR012347">
    <property type="entry name" value="Ferritin-like"/>
</dbReference>
<feature type="chain" id="PRO_5045206104" evidence="1">
    <location>
        <begin position="33"/>
        <end position="182"/>
    </location>
</feature>
<dbReference type="PANTHER" id="PTHR38593">
    <property type="entry name" value="BLR2558 PROTEIN"/>
    <property type="match status" value="1"/>
</dbReference>
<accession>A0ABS5G9K7</accession>